<dbReference type="EMBL" id="BLAE01000038">
    <property type="protein sequence ID" value="GES12684.1"/>
    <property type="molecule type" value="Genomic_DNA"/>
</dbReference>
<dbReference type="Pfam" id="PF00106">
    <property type="entry name" value="adh_short"/>
    <property type="match status" value="1"/>
</dbReference>
<evidence type="ECO:0000313" key="4">
    <source>
        <dbReference type="Proteomes" id="UP000331127"/>
    </source>
</evidence>
<dbReference type="SUPFAM" id="SSF51735">
    <property type="entry name" value="NAD(P)-binding Rossmann-fold domains"/>
    <property type="match status" value="1"/>
</dbReference>
<accession>A0A5M3WUX6</accession>
<evidence type="ECO:0000256" key="1">
    <source>
        <dbReference type="ARBA" id="ARBA00023002"/>
    </source>
</evidence>
<evidence type="ECO:0000256" key="2">
    <source>
        <dbReference type="RuleBase" id="RU000363"/>
    </source>
</evidence>
<sequence length="284" mass="31327">MQPVIVITGATSGLGRLAALDLARRGAHLAITARDPDKAEQTRDQLRAHAPQAEIEVFLADFTRLTDVRRIGREIADRYDHIDVLINNAGIHAFTPRTTPEGHPEMITVNYLAPWLLTRELLPALRRAPAARIVNVASQASRRHGTLRLPQDLTETVPFTARGSSQHYGKTKLLDIMFTLELARRLAGTTVTANCLDPGFNTTGLGRELRFAATLEKILTRLSIGDPARGAGLIVTLATDPAFTGRTGGYYTVRKHRQILPTPPGDDPELQTRLWRETERLLNG</sequence>
<reference evidence="3 4" key="1">
    <citation type="submission" date="2019-10" db="EMBL/GenBank/DDBJ databases">
        <title>Whole genome shotgun sequence of Acrocarpospora macrocephala NBRC 16266.</title>
        <authorList>
            <person name="Ichikawa N."/>
            <person name="Kimura A."/>
            <person name="Kitahashi Y."/>
            <person name="Komaki H."/>
            <person name="Oguchi A."/>
        </authorList>
    </citation>
    <scope>NUCLEOTIDE SEQUENCE [LARGE SCALE GENOMIC DNA]</scope>
    <source>
        <strain evidence="3 4">NBRC 16266</strain>
    </source>
</reference>
<dbReference type="PRINTS" id="PR00081">
    <property type="entry name" value="GDHRDH"/>
</dbReference>
<keyword evidence="1" id="KW-0560">Oxidoreductase</keyword>
<dbReference type="InterPro" id="IPR036291">
    <property type="entry name" value="NAD(P)-bd_dom_sf"/>
</dbReference>
<dbReference type="PRINTS" id="PR00080">
    <property type="entry name" value="SDRFAMILY"/>
</dbReference>
<dbReference type="AlphaFoldDB" id="A0A5M3WUX6"/>
<dbReference type="Gene3D" id="3.40.50.720">
    <property type="entry name" value="NAD(P)-binding Rossmann-like Domain"/>
    <property type="match status" value="1"/>
</dbReference>
<dbReference type="OrthoDB" id="3237043at2"/>
<dbReference type="PANTHER" id="PTHR43157">
    <property type="entry name" value="PHOSPHATIDYLINOSITOL-GLYCAN BIOSYNTHESIS CLASS F PROTEIN-RELATED"/>
    <property type="match status" value="1"/>
</dbReference>
<comment type="caution">
    <text evidence="3">The sequence shown here is derived from an EMBL/GenBank/DDBJ whole genome shotgun (WGS) entry which is preliminary data.</text>
</comment>
<dbReference type="PANTHER" id="PTHR43157:SF31">
    <property type="entry name" value="PHOSPHATIDYLINOSITOL-GLYCAN BIOSYNTHESIS CLASS F PROTEIN"/>
    <property type="match status" value="1"/>
</dbReference>
<dbReference type="RefSeq" id="WP_155357983.1">
    <property type="nucleotide sequence ID" value="NZ_BAAAHL010000080.1"/>
</dbReference>
<name>A0A5M3WUX6_9ACTN</name>
<proteinExistence type="inferred from homology"/>
<dbReference type="GO" id="GO:0016491">
    <property type="term" value="F:oxidoreductase activity"/>
    <property type="evidence" value="ECO:0007669"/>
    <property type="project" value="UniProtKB-KW"/>
</dbReference>
<protein>
    <submittedName>
        <fullName evidence="3">Short-chain dehydrogenase</fullName>
    </submittedName>
</protein>
<keyword evidence="4" id="KW-1185">Reference proteome</keyword>
<comment type="similarity">
    <text evidence="2">Belongs to the short-chain dehydrogenases/reductases (SDR) family.</text>
</comment>
<evidence type="ECO:0000313" key="3">
    <source>
        <dbReference type="EMBL" id="GES12684.1"/>
    </source>
</evidence>
<organism evidence="3 4">
    <name type="scientific">Acrocarpospora macrocephala</name>
    <dbReference type="NCBI Taxonomy" id="150177"/>
    <lineage>
        <taxon>Bacteria</taxon>
        <taxon>Bacillati</taxon>
        <taxon>Actinomycetota</taxon>
        <taxon>Actinomycetes</taxon>
        <taxon>Streptosporangiales</taxon>
        <taxon>Streptosporangiaceae</taxon>
        <taxon>Acrocarpospora</taxon>
    </lineage>
</organism>
<dbReference type="InterPro" id="IPR002347">
    <property type="entry name" value="SDR_fam"/>
</dbReference>
<gene>
    <name evidence="3" type="ORF">Amac_062810</name>
</gene>
<dbReference type="Proteomes" id="UP000331127">
    <property type="component" value="Unassembled WGS sequence"/>
</dbReference>